<evidence type="ECO:0000313" key="3">
    <source>
        <dbReference type="Proteomes" id="UP001337723"/>
    </source>
</evidence>
<dbReference type="AlphaFoldDB" id="A0AA48HBP7"/>
<evidence type="ECO:0000256" key="1">
    <source>
        <dbReference type="SAM" id="SignalP"/>
    </source>
</evidence>
<keyword evidence="1" id="KW-0732">Signal</keyword>
<gene>
    <name evidence="2" type="ORF">MACH21_27150</name>
</gene>
<name>A0AA48HBP7_9RHOB</name>
<dbReference type="EMBL" id="AP027266">
    <property type="protein sequence ID" value="BDW86538.1"/>
    <property type="molecule type" value="Genomic_DNA"/>
</dbReference>
<reference evidence="2 3" key="1">
    <citation type="submission" date="2023-01" db="EMBL/GenBank/DDBJ databases">
        <title>Complete genome sequence of Roseicyclus marinus strain Dej080120_10.</title>
        <authorList>
            <person name="Ueki S."/>
            <person name="Maruyama F."/>
        </authorList>
    </citation>
    <scope>NUCLEOTIDE SEQUENCE [LARGE SCALE GENOMIC DNA]</scope>
    <source>
        <strain evidence="2 3">Dej080120_10</strain>
    </source>
</reference>
<feature type="signal peptide" evidence="1">
    <location>
        <begin position="1"/>
        <end position="25"/>
    </location>
</feature>
<sequence length="279" mass="31870">MLEMKYLTFIATSILVILAVNDAQAQTTRPFPRPDAALHLTMLGIAQVRISSLSREQVYDIEIILGQDGLSENEKRDAIDRIMDRRSLTRDEEELFRLYVLERLADLGYSADHFRGVTLPQAIMLEAVLAQRGPDLTRAVIDSLLAESEWPMRRRQSYRGDIETLLENMGFSREHVPTLSWLQLREIDDVLSTSNRPEEARQCVARIILRGNLTLSERMDLLRDLQELRIEGENSVYGALGARELFELRSVLQAVSPDTQRRDRAAAILLHRRMAGPCD</sequence>
<accession>A0AA48HBP7</accession>
<feature type="chain" id="PRO_5046961852" description="Peptidylprolyl isomerase" evidence="1">
    <location>
        <begin position="26"/>
        <end position="279"/>
    </location>
</feature>
<protein>
    <recommendedName>
        <fullName evidence="4">Peptidylprolyl isomerase</fullName>
    </recommendedName>
</protein>
<organism evidence="2 3">
    <name type="scientific">Roseicyclus marinus</name>
    <dbReference type="NCBI Taxonomy" id="2161673"/>
    <lineage>
        <taxon>Bacteria</taxon>
        <taxon>Pseudomonadati</taxon>
        <taxon>Pseudomonadota</taxon>
        <taxon>Alphaproteobacteria</taxon>
        <taxon>Rhodobacterales</taxon>
        <taxon>Roseobacteraceae</taxon>
        <taxon>Roseicyclus</taxon>
    </lineage>
</organism>
<dbReference type="KEGG" id="rmai:MACH21_27150"/>
<dbReference type="Proteomes" id="UP001337723">
    <property type="component" value="Chromosome"/>
</dbReference>
<evidence type="ECO:0008006" key="4">
    <source>
        <dbReference type="Google" id="ProtNLM"/>
    </source>
</evidence>
<keyword evidence="3" id="KW-1185">Reference proteome</keyword>
<evidence type="ECO:0000313" key="2">
    <source>
        <dbReference type="EMBL" id="BDW86538.1"/>
    </source>
</evidence>
<proteinExistence type="predicted"/>